<comment type="caution">
    <text evidence="1">The sequence shown here is derived from an EMBL/GenBank/DDBJ whole genome shotgun (WGS) entry which is preliminary data.</text>
</comment>
<dbReference type="Proteomes" id="UP000179642">
    <property type="component" value="Unassembled WGS sequence"/>
</dbReference>
<reference evidence="1 2" key="1">
    <citation type="submission" date="2016-10" db="EMBL/GenBank/DDBJ databases">
        <title>Genome sequence of Streptomyces sp. MUSC 1.</title>
        <authorList>
            <person name="Lee L.-H."/>
            <person name="Ser H.-L."/>
            <person name="Law J.W.-F."/>
        </authorList>
    </citation>
    <scope>NUCLEOTIDE SEQUENCE [LARGE SCALE GENOMIC DNA]</scope>
    <source>
        <strain evidence="1 2">MUSC 1</strain>
    </source>
</reference>
<dbReference type="EMBL" id="MLYO01000009">
    <property type="protein sequence ID" value="OIK07714.1"/>
    <property type="molecule type" value="Genomic_DNA"/>
</dbReference>
<protein>
    <submittedName>
        <fullName evidence="1">Uncharacterized protein</fullName>
    </submittedName>
</protein>
<gene>
    <name evidence="1" type="ORF">BIV23_01655</name>
</gene>
<name>A0A1S2QNN6_9ACTN</name>
<evidence type="ECO:0000313" key="1">
    <source>
        <dbReference type="EMBL" id="OIK07714.1"/>
    </source>
</evidence>
<accession>A0A1S2QNN6</accession>
<keyword evidence="2" id="KW-1185">Reference proteome</keyword>
<proteinExistence type="predicted"/>
<organism evidence="1 2">
    <name type="scientific">Streptomyces monashensis</name>
    <dbReference type="NCBI Taxonomy" id="1678012"/>
    <lineage>
        <taxon>Bacteria</taxon>
        <taxon>Bacillati</taxon>
        <taxon>Actinomycetota</taxon>
        <taxon>Actinomycetes</taxon>
        <taxon>Kitasatosporales</taxon>
        <taxon>Streptomycetaceae</taxon>
        <taxon>Streptomyces</taxon>
    </lineage>
</organism>
<evidence type="ECO:0000313" key="2">
    <source>
        <dbReference type="Proteomes" id="UP000179642"/>
    </source>
</evidence>
<sequence length="78" mass="7864">MVNSPSDARSVFNGYSDGRPLELTLSNVGLDRDAGTASYAKIAVHDSTITPSGTGVTVTPVPGGGPLPTCGFPAYPAL</sequence>
<dbReference type="AlphaFoldDB" id="A0A1S2QNN6"/>